<protein>
    <submittedName>
        <fullName evidence="5">Phosphohydrolase</fullName>
    </submittedName>
</protein>
<dbReference type="EMBL" id="LBFC01000018">
    <property type="protein sequence ID" value="ONN27319.1"/>
    <property type="molecule type" value="Genomic_DNA"/>
</dbReference>
<name>A0ABX3IJ34_9BACT</name>
<dbReference type="SUPFAM" id="SSF52172">
    <property type="entry name" value="CheY-like"/>
    <property type="match status" value="1"/>
</dbReference>
<dbReference type="InterPro" id="IPR052020">
    <property type="entry name" value="Cyclic_di-GMP/3'3'-cGAMP_PDE"/>
</dbReference>
<evidence type="ECO:0000256" key="1">
    <source>
        <dbReference type="PROSITE-ProRule" id="PRU00169"/>
    </source>
</evidence>
<dbReference type="PANTHER" id="PTHR45228">
    <property type="entry name" value="CYCLIC DI-GMP PHOSPHODIESTERASE TM_0186-RELATED"/>
    <property type="match status" value="1"/>
</dbReference>
<reference evidence="5 6" key="1">
    <citation type="submission" date="2015-06" db="EMBL/GenBank/DDBJ databases">
        <title>Genome sequencing of Thermotogales isolates from hydrothermal vents.</title>
        <authorList>
            <person name="Haverkamp T.H."/>
            <person name="Kublanov I.V."/>
            <person name="Nesbo C.L."/>
        </authorList>
    </citation>
    <scope>NUCLEOTIDE SEQUENCE [LARGE SCALE GENOMIC DNA]</scope>
    <source>
        <strain evidence="6">ik275mar</strain>
    </source>
</reference>
<dbReference type="PANTHER" id="PTHR45228:SF9">
    <property type="entry name" value="3'3'-CGAMP-SPECIFIC PHOSPHODIESTERASE 2"/>
    <property type="match status" value="1"/>
</dbReference>
<dbReference type="Gene3D" id="3.40.50.2300">
    <property type="match status" value="1"/>
</dbReference>
<organism evidence="5 6">
    <name type="scientific">Thermosipho affectus</name>
    <dbReference type="NCBI Taxonomy" id="660294"/>
    <lineage>
        <taxon>Bacteria</taxon>
        <taxon>Thermotogati</taxon>
        <taxon>Thermotogota</taxon>
        <taxon>Thermotogae</taxon>
        <taxon>Thermotogales</taxon>
        <taxon>Fervidobacteriaceae</taxon>
        <taxon>Thermosipho</taxon>
    </lineage>
</organism>
<dbReference type="SUPFAM" id="SSF109604">
    <property type="entry name" value="HD-domain/PDEase-like"/>
    <property type="match status" value="1"/>
</dbReference>
<gene>
    <name evidence="5" type="ORF">XJ44_05965</name>
</gene>
<dbReference type="PROSITE" id="PS50110">
    <property type="entry name" value="RESPONSE_REGULATORY"/>
    <property type="match status" value="1"/>
</dbReference>
<proteinExistence type="predicted"/>
<dbReference type="InterPro" id="IPR011006">
    <property type="entry name" value="CheY-like_superfamily"/>
</dbReference>
<dbReference type="InterPro" id="IPR001789">
    <property type="entry name" value="Sig_transdc_resp-reg_receiver"/>
</dbReference>
<dbReference type="InterPro" id="IPR003607">
    <property type="entry name" value="HD/PDEase_dom"/>
</dbReference>
<keyword evidence="1" id="KW-0597">Phosphoprotein</keyword>
<dbReference type="InterPro" id="IPR037522">
    <property type="entry name" value="HD_GYP_dom"/>
</dbReference>
<evidence type="ECO:0000313" key="6">
    <source>
        <dbReference type="Proteomes" id="UP000242616"/>
    </source>
</evidence>
<dbReference type="InterPro" id="IPR006674">
    <property type="entry name" value="HD_domain"/>
</dbReference>
<dbReference type="Pfam" id="PF00072">
    <property type="entry name" value="Response_reg"/>
    <property type="match status" value="1"/>
</dbReference>
<sequence length="432" mass="50320">MDEWKVLLVDDEEDIHALTSIILKDIKFKNKRIKLLSAYSAKQAKELLIKEKDVSLSIIDIVMENENSGLELVKFIRETLNNQIMRIVIRTGQPGYAPPRDIILKYNINDYREKSELSSNGLFTMVIARLREYSEIKKLYSQKNLLEKFDTIDSSKIVSINDLKRILEDTLNTSVVITKAETDKDIKNKIYWKDNNKILFKINKRSYTINFSNNMDNRDLFTIAFEKLILDLENNILYKERINSLYQLIYILSEITETRSLETGEHVKRVSTITKLISEKIFDNKEHIETVSLASMLHDIGKIAIPDKILNKPNKLSDEEWKIMKTHTEIGYKILNSVENSLFKIAANIALYHHENWDGSGYPKGLKNSEIPIEAQIVSIADVYDALSNDRIYRKAWPKEKVFKYIKENSGKKFNPKLVKIFFDLSDKIKEL</sequence>
<evidence type="ECO:0000259" key="3">
    <source>
        <dbReference type="PROSITE" id="PS51831"/>
    </source>
</evidence>
<evidence type="ECO:0000259" key="2">
    <source>
        <dbReference type="PROSITE" id="PS50110"/>
    </source>
</evidence>
<dbReference type="PROSITE" id="PS51831">
    <property type="entry name" value="HD"/>
    <property type="match status" value="1"/>
</dbReference>
<dbReference type="SMART" id="SM00448">
    <property type="entry name" value="REC"/>
    <property type="match status" value="1"/>
</dbReference>
<feature type="modified residue" description="4-aspartylphosphate" evidence="1">
    <location>
        <position position="60"/>
    </location>
</feature>
<accession>A0ABX3IJ34</accession>
<dbReference type="Proteomes" id="UP000242616">
    <property type="component" value="Unassembled WGS sequence"/>
</dbReference>
<evidence type="ECO:0000313" key="5">
    <source>
        <dbReference type="EMBL" id="ONN27319.1"/>
    </source>
</evidence>
<feature type="domain" description="Response regulatory" evidence="2">
    <location>
        <begin position="5"/>
        <end position="129"/>
    </location>
</feature>
<feature type="domain" description="HD" evidence="3">
    <location>
        <begin position="263"/>
        <end position="387"/>
    </location>
</feature>
<evidence type="ECO:0000259" key="4">
    <source>
        <dbReference type="PROSITE" id="PS51832"/>
    </source>
</evidence>
<dbReference type="RefSeq" id="WP_077198389.1">
    <property type="nucleotide sequence ID" value="NZ_LBFC01000018.1"/>
</dbReference>
<keyword evidence="6" id="KW-1185">Reference proteome</keyword>
<dbReference type="Gene3D" id="1.10.3210.10">
    <property type="entry name" value="Hypothetical protein af1432"/>
    <property type="match status" value="1"/>
</dbReference>
<feature type="domain" description="HD-GYP" evidence="4">
    <location>
        <begin position="241"/>
        <end position="432"/>
    </location>
</feature>
<dbReference type="CDD" id="cd00077">
    <property type="entry name" value="HDc"/>
    <property type="match status" value="1"/>
</dbReference>
<dbReference type="Pfam" id="PF13487">
    <property type="entry name" value="HD_5"/>
    <property type="match status" value="1"/>
</dbReference>
<dbReference type="SMART" id="SM00471">
    <property type="entry name" value="HDc"/>
    <property type="match status" value="1"/>
</dbReference>
<comment type="caution">
    <text evidence="5">The sequence shown here is derived from an EMBL/GenBank/DDBJ whole genome shotgun (WGS) entry which is preliminary data.</text>
</comment>
<dbReference type="PROSITE" id="PS51832">
    <property type="entry name" value="HD_GYP"/>
    <property type="match status" value="1"/>
</dbReference>